<comment type="cofactor">
    <cofactor evidence="1">
        <name>FAD</name>
        <dbReference type="ChEBI" id="CHEBI:57692"/>
    </cofactor>
</comment>
<feature type="domain" description="FAD-binding" evidence="5">
    <location>
        <begin position="12"/>
        <end position="348"/>
    </location>
</feature>
<organism evidence="6 7">
    <name type="scientific">Streptacidiphilus monticola</name>
    <dbReference type="NCBI Taxonomy" id="2161674"/>
    <lineage>
        <taxon>Bacteria</taxon>
        <taxon>Bacillati</taxon>
        <taxon>Actinomycetota</taxon>
        <taxon>Actinomycetes</taxon>
        <taxon>Kitasatosporales</taxon>
        <taxon>Streptomycetaceae</taxon>
        <taxon>Streptacidiphilus</taxon>
    </lineage>
</organism>
<feature type="region of interest" description="Disordered" evidence="4">
    <location>
        <begin position="523"/>
        <end position="542"/>
    </location>
</feature>
<keyword evidence="3" id="KW-0274">FAD</keyword>
<dbReference type="SUPFAM" id="SSF51905">
    <property type="entry name" value="FAD/NAD(P)-binding domain"/>
    <property type="match status" value="1"/>
</dbReference>
<dbReference type="GO" id="GO:0004497">
    <property type="term" value="F:monooxygenase activity"/>
    <property type="evidence" value="ECO:0007669"/>
    <property type="project" value="UniProtKB-KW"/>
</dbReference>
<proteinExistence type="predicted"/>
<dbReference type="PANTHER" id="PTHR43004">
    <property type="entry name" value="TRK SYSTEM POTASSIUM UPTAKE PROTEIN"/>
    <property type="match status" value="1"/>
</dbReference>
<gene>
    <name evidence="6" type="ORF">ACFP3V_29020</name>
</gene>
<evidence type="ECO:0000256" key="2">
    <source>
        <dbReference type="ARBA" id="ARBA00022630"/>
    </source>
</evidence>
<dbReference type="InterPro" id="IPR002938">
    <property type="entry name" value="FAD-bd"/>
</dbReference>
<comment type="caution">
    <text evidence="6">The sequence shown here is derived from an EMBL/GenBank/DDBJ whole genome shotgun (WGS) entry which is preliminary data.</text>
</comment>
<name>A0ABW1G8X9_9ACTN</name>
<evidence type="ECO:0000313" key="6">
    <source>
        <dbReference type="EMBL" id="MFC5911234.1"/>
    </source>
</evidence>
<keyword evidence="2" id="KW-0285">Flavoprotein</keyword>
<keyword evidence="6" id="KW-0503">Monooxygenase</keyword>
<dbReference type="Pfam" id="PF01494">
    <property type="entry name" value="FAD_binding_3"/>
    <property type="match status" value="1"/>
</dbReference>
<accession>A0ABW1G8X9</accession>
<protein>
    <submittedName>
        <fullName evidence="6">FAD-dependent monooxygenase</fullName>
    </submittedName>
</protein>
<dbReference type="Proteomes" id="UP001596174">
    <property type="component" value="Unassembled WGS sequence"/>
</dbReference>
<dbReference type="EMBL" id="JBHSQJ010000150">
    <property type="protein sequence ID" value="MFC5911234.1"/>
    <property type="molecule type" value="Genomic_DNA"/>
</dbReference>
<dbReference type="Gene3D" id="3.50.50.60">
    <property type="entry name" value="FAD/NAD(P)-binding domain"/>
    <property type="match status" value="1"/>
</dbReference>
<dbReference type="RefSeq" id="WP_380589830.1">
    <property type="nucleotide sequence ID" value="NZ_JBHSQJ010000150.1"/>
</dbReference>
<evidence type="ECO:0000256" key="1">
    <source>
        <dbReference type="ARBA" id="ARBA00001974"/>
    </source>
</evidence>
<dbReference type="PANTHER" id="PTHR43004:SF19">
    <property type="entry name" value="BINDING MONOOXYGENASE, PUTATIVE (JCVI)-RELATED"/>
    <property type="match status" value="1"/>
</dbReference>
<dbReference type="PRINTS" id="PR00420">
    <property type="entry name" value="RNGMNOXGNASE"/>
</dbReference>
<sequence length="542" mass="58481">MSQTAPDPAAPDVLIVGAGPVGMVLGCELLQQGVRIRLIDRQPTVDESDPHSKGILVWPRSLELLRRIGVSEQLLARGHRSGKVGYYSDGRLLGSARLDRHPDSPYPFVLTLPQRETEQVLRARLAELGGVVERGVSLDHLDPDGDRPTALLRHPDGRTETVRPSWLVGADGPGSTVRGLLGISFDGEPIDVSYAIGDAVLTGDAPADTAYYYAPDGVVALVPLRDGAYRIAANIPHRGEDEGDPPRELLEEIIRRRARIDVTVQEPLWTRSFRPRLGLAGSLRRGRCFLAGDSGHAISPAGGQGMNVGFQDAANLAWKLAGVVRGRLDERVLDSYGPERLAGAQRMSATSAAQARFAMQRSPLRRLRRDAVFVAGRLLGVLQRVLVPLLSQTDTNYGQLDTRPLVLRRQGLATPGARLPLFAGPALPDGTPALDPYRHSVLLWPGRRTGHSWTATAARLRERFADSAEVLDLGGLPREAAAKLRRHLGPTPSLALVRPDGHLAARAPLDRPELLQRELQALAPSRSPRAGRGVPTAAAALG</sequence>
<evidence type="ECO:0000256" key="3">
    <source>
        <dbReference type="ARBA" id="ARBA00022827"/>
    </source>
</evidence>
<dbReference type="InterPro" id="IPR050641">
    <property type="entry name" value="RIFMO-like"/>
</dbReference>
<evidence type="ECO:0000313" key="7">
    <source>
        <dbReference type="Proteomes" id="UP001596174"/>
    </source>
</evidence>
<dbReference type="Gene3D" id="3.30.70.2450">
    <property type="match status" value="1"/>
</dbReference>
<dbReference type="Gene3D" id="3.40.30.120">
    <property type="match status" value="1"/>
</dbReference>
<evidence type="ECO:0000256" key="4">
    <source>
        <dbReference type="SAM" id="MobiDB-lite"/>
    </source>
</evidence>
<keyword evidence="6" id="KW-0560">Oxidoreductase</keyword>
<keyword evidence="7" id="KW-1185">Reference proteome</keyword>
<reference evidence="7" key="1">
    <citation type="journal article" date="2019" name="Int. J. Syst. Evol. Microbiol.">
        <title>The Global Catalogue of Microorganisms (GCM) 10K type strain sequencing project: providing services to taxonomists for standard genome sequencing and annotation.</title>
        <authorList>
            <consortium name="The Broad Institute Genomics Platform"/>
            <consortium name="The Broad Institute Genome Sequencing Center for Infectious Disease"/>
            <person name="Wu L."/>
            <person name="Ma J."/>
        </authorList>
    </citation>
    <scope>NUCLEOTIDE SEQUENCE [LARGE SCALE GENOMIC DNA]</scope>
    <source>
        <strain evidence="7">JCM 4816</strain>
    </source>
</reference>
<evidence type="ECO:0000259" key="5">
    <source>
        <dbReference type="Pfam" id="PF01494"/>
    </source>
</evidence>
<dbReference type="InterPro" id="IPR036188">
    <property type="entry name" value="FAD/NAD-bd_sf"/>
</dbReference>